<evidence type="ECO:0000313" key="2">
    <source>
        <dbReference type="EMBL" id="GIE47958.1"/>
    </source>
</evidence>
<evidence type="ECO:0000313" key="3">
    <source>
        <dbReference type="Proteomes" id="UP000647172"/>
    </source>
</evidence>
<organism evidence="2 3">
    <name type="scientific">Actinoplanes nipponensis</name>
    <dbReference type="NCBI Taxonomy" id="135950"/>
    <lineage>
        <taxon>Bacteria</taxon>
        <taxon>Bacillati</taxon>
        <taxon>Actinomycetota</taxon>
        <taxon>Actinomycetes</taxon>
        <taxon>Micromonosporales</taxon>
        <taxon>Micromonosporaceae</taxon>
        <taxon>Actinoplanes</taxon>
    </lineage>
</organism>
<sequence length="78" mass="8086">MPVSGCRDGPGTRAGRPAGCAHVPTAPPPWRRTVLPRLTPESALALMLSPPEGYAFDFTTPLSAPTGRGPRHSPAISA</sequence>
<dbReference type="Proteomes" id="UP000647172">
    <property type="component" value="Unassembled WGS sequence"/>
</dbReference>
<dbReference type="AlphaFoldDB" id="A0A919MN02"/>
<accession>A0A919MN02</accession>
<name>A0A919MN02_9ACTN</name>
<evidence type="ECO:0000256" key="1">
    <source>
        <dbReference type="SAM" id="MobiDB-lite"/>
    </source>
</evidence>
<feature type="region of interest" description="Disordered" evidence="1">
    <location>
        <begin position="1"/>
        <end position="25"/>
    </location>
</feature>
<keyword evidence="3" id="KW-1185">Reference proteome</keyword>
<proteinExistence type="predicted"/>
<feature type="region of interest" description="Disordered" evidence="1">
    <location>
        <begin position="59"/>
        <end position="78"/>
    </location>
</feature>
<dbReference type="EMBL" id="BOMQ01000018">
    <property type="protein sequence ID" value="GIE47958.1"/>
    <property type="molecule type" value="Genomic_DNA"/>
</dbReference>
<reference evidence="2" key="1">
    <citation type="submission" date="2021-01" db="EMBL/GenBank/DDBJ databases">
        <title>Whole genome shotgun sequence of Actinoplanes nipponensis NBRC 14063.</title>
        <authorList>
            <person name="Komaki H."/>
            <person name="Tamura T."/>
        </authorList>
    </citation>
    <scope>NUCLEOTIDE SEQUENCE</scope>
    <source>
        <strain evidence="2">NBRC 14063</strain>
    </source>
</reference>
<protein>
    <submittedName>
        <fullName evidence="2">Uncharacterized protein</fullName>
    </submittedName>
</protein>
<comment type="caution">
    <text evidence="2">The sequence shown here is derived from an EMBL/GenBank/DDBJ whole genome shotgun (WGS) entry which is preliminary data.</text>
</comment>
<gene>
    <name evidence="2" type="ORF">Ani05nite_14920</name>
</gene>